<dbReference type="Proteomes" id="UP001597461">
    <property type="component" value="Unassembled WGS sequence"/>
</dbReference>
<sequence length="88" mass="9610">MEIFALPPYTLQAKAGSKRERRDKARAKSLDAAAIKISVAFYKEGCKPWVFVSFGPSQKKEPLGGGEPRQGSAKGKTYIVILNAVKNL</sequence>
<protein>
    <submittedName>
        <fullName evidence="1">Uncharacterized protein</fullName>
    </submittedName>
</protein>
<dbReference type="EMBL" id="JBHULL010000039">
    <property type="protein sequence ID" value="MFD2584549.1"/>
    <property type="molecule type" value="Genomic_DNA"/>
</dbReference>
<evidence type="ECO:0000313" key="2">
    <source>
        <dbReference type="Proteomes" id="UP001597461"/>
    </source>
</evidence>
<keyword evidence="2" id="KW-1185">Reference proteome</keyword>
<proteinExistence type="predicted"/>
<gene>
    <name evidence="1" type="ORF">ACFSR6_18775</name>
</gene>
<name>A0ABW5MN10_9SPHI</name>
<organism evidence="1 2">
    <name type="scientific">Pedobacter vanadiisoli</name>
    <dbReference type="NCBI Taxonomy" id="1761975"/>
    <lineage>
        <taxon>Bacteria</taxon>
        <taxon>Pseudomonadati</taxon>
        <taxon>Bacteroidota</taxon>
        <taxon>Sphingobacteriia</taxon>
        <taxon>Sphingobacteriales</taxon>
        <taxon>Sphingobacteriaceae</taxon>
        <taxon>Pedobacter</taxon>
    </lineage>
</organism>
<reference evidence="2" key="1">
    <citation type="journal article" date="2019" name="Int. J. Syst. Evol. Microbiol.">
        <title>The Global Catalogue of Microorganisms (GCM) 10K type strain sequencing project: providing services to taxonomists for standard genome sequencing and annotation.</title>
        <authorList>
            <consortium name="The Broad Institute Genomics Platform"/>
            <consortium name="The Broad Institute Genome Sequencing Center for Infectious Disease"/>
            <person name="Wu L."/>
            <person name="Ma J."/>
        </authorList>
    </citation>
    <scope>NUCLEOTIDE SEQUENCE [LARGE SCALE GENOMIC DNA]</scope>
    <source>
        <strain evidence="2">KCTC 42866</strain>
    </source>
</reference>
<accession>A0ABW5MN10</accession>
<comment type="caution">
    <text evidence="1">The sequence shown here is derived from an EMBL/GenBank/DDBJ whole genome shotgun (WGS) entry which is preliminary data.</text>
</comment>
<dbReference type="RefSeq" id="WP_379081723.1">
    <property type="nucleotide sequence ID" value="NZ_JBHULL010000039.1"/>
</dbReference>
<evidence type="ECO:0000313" key="1">
    <source>
        <dbReference type="EMBL" id="MFD2584549.1"/>
    </source>
</evidence>